<dbReference type="InterPro" id="IPR012337">
    <property type="entry name" value="RNaseH-like_sf"/>
</dbReference>
<dbReference type="InterPro" id="IPR001584">
    <property type="entry name" value="Integrase_cat-core"/>
</dbReference>
<sequence length="359" mass="41138">MPIGLNLPKQNLSAQSEARKQENFINKDLHGMINKLESRADGTLCLHNRSWIPLYGDLRALIMHVSYKSKYSIHPGSDKMNQDLKKLYWWPNVKVEIPTYVSKCLTHAKVKIQYQKPSEDDTLEKLTRHYLKEVVSKHGVPVSIIFDHDMKFTSQFLKSLNKALGTRLDMSTAYHPQTDGQSERMIQTLEDILRACVLDFGKEPVEIMDHEFKRLNQSRIPIVKVHWNSRRGTEFTWKHKDQMQKKRDCGLCGHVLLDVGILAGNPVLDRGSIAQNGDDDVLDILCLDSSILGMKIQSNEGKALVKLRFEHGLKVLIMRMFYEFSDQDSQVGKKGTFCSGVIFYFHCNILGGKSLRHNP</sequence>
<dbReference type="InterPro" id="IPR050951">
    <property type="entry name" value="Retrovirus_Pol_polyprotein"/>
</dbReference>
<dbReference type="InterPro" id="IPR041588">
    <property type="entry name" value="Integrase_H2C2"/>
</dbReference>
<dbReference type="InterPro" id="IPR036397">
    <property type="entry name" value="RNaseH_sf"/>
</dbReference>
<dbReference type="GO" id="GO:0003676">
    <property type="term" value="F:nucleic acid binding"/>
    <property type="evidence" value="ECO:0007669"/>
    <property type="project" value="InterPro"/>
</dbReference>
<dbReference type="Gene3D" id="3.30.420.10">
    <property type="entry name" value="Ribonuclease H-like superfamily/Ribonuclease H"/>
    <property type="match status" value="1"/>
</dbReference>
<comment type="caution">
    <text evidence="2">The sequence shown here is derived from an EMBL/GenBank/DDBJ whole genome shotgun (WGS) entry which is preliminary data.</text>
</comment>
<organism evidence="2">
    <name type="scientific">Tanacetum cinerariifolium</name>
    <name type="common">Dalmatian daisy</name>
    <name type="synonym">Chrysanthemum cinerariifolium</name>
    <dbReference type="NCBI Taxonomy" id="118510"/>
    <lineage>
        <taxon>Eukaryota</taxon>
        <taxon>Viridiplantae</taxon>
        <taxon>Streptophyta</taxon>
        <taxon>Embryophyta</taxon>
        <taxon>Tracheophyta</taxon>
        <taxon>Spermatophyta</taxon>
        <taxon>Magnoliopsida</taxon>
        <taxon>eudicotyledons</taxon>
        <taxon>Gunneridae</taxon>
        <taxon>Pentapetalae</taxon>
        <taxon>asterids</taxon>
        <taxon>campanulids</taxon>
        <taxon>Asterales</taxon>
        <taxon>Asteraceae</taxon>
        <taxon>Asteroideae</taxon>
        <taxon>Anthemideae</taxon>
        <taxon>Anthemidinae</taxon>
        <taxon>Tanacetum</taxon>
    </lineage>
</organism>
<gene>
    <name evidence="2" type="ORF">Tci_059488</name>
</gene>
<keyword evidence="2" id="KW-0695">RNA-directed DNA polymerase</keyword>
<dbReference type="EMBL" id="BKCJ010009555">
    <property type="protein sequence ID" value="GEU87510.1"/>
    <property type="molecule type" value="Genomic_DNA"/>
</dbReference>
<name>A0A6L2NN21_TANCI</name>
<keyword evidence="2" id="KW-0548">Nucleotidyltransferase</keyword>
<dbReference type="PANTHER" id="PTHR37984:SF5">
    <property type="entry name" value="PROTEIN NYNRIN-LIKE"/>
    <property type="match status" value="1"/>
</dbReference>
<reference evidence="2" key="1">
    <citation type="journal article" date="2019" name="Sci. Rep.">
        <title>Draft genome of Tanacetum cinerariifolium, the natural source of mosquito coil.</title>
        <authorList>
            <person name="Yamashiro T."/>
            <person name="Shiraishi A."/>
            <person name="Satake H."/>
            <person name="Nakayama K."/>
        </authorList>
    </citation>
    <scope>NUCLEOTIDE SEQUENCE</scope>
</reference>
<accession>A0A6L2NN21</accession>
<dbReference type="PROSITE" id="PS50994">
    <property type="entry name" value="INTEGRASE"/>
    <property type="match status" value="1"/>
</dbReference>
<dbReference type="GO" id="GO:0003964">
    <property type="term" value="F:RNA-directed DNA polymerase activity"/>
    <property type="evidence" value="ECO:0007669"/>
    <property type="project" value="UniProtKB-KW"/>
</dbReference>
<feature type="domain" description="Integrase catalytic" evidence="1">
    <location>
        <begin position="71"/>
        <end position="248"/>
    </location>
</feature>
<protein>
    <submittedName>
        <fullName evidence="2">Putative reverse transcriptase domain-containing protein</fullName>
    </submittedName>
</protein>
<dbReference type="AlphaFoldDB" id="A0A6L2NN21"/>
<dbReference type="Pfam" id="PF17921">
    <property type="entry name" value="Integrase_H2C2"/>
    <property type="match status" value="1"/>
</dbReference>
<evidence type="ECO:0000313" key="2">
    <source>
        <dbReference type="EMBL" id="GEU87510.1"/>
    </source>
</evidence>
<dbReference type="PANTHER" id="PTHR37984">
    <property type="entry name" value="PROTEIN CBG26694"/>
    <property type="match status" value="1"/>
</dbReference>
<dbReference type="Gene3D" id="1.10.340.70">
    <property type="match status" value="1"/>
</dbReference>
<dbReference type="SUPFAM" id="SSF53098">
    <property type="entry name" value="Ribonuclease H-like"/>
    <property type="match status" value="1"/>
</dbReference>
<proteinExistence type="predicted"/>
<keyword evidence="2" id="KW-0808">Transferase</keyword>
<dbReference type="GO" id="GO:0015074">
    <property type="term" value="P:DNA integration"/>
    <property type="evidence" value="ECO:0007669"/>
    <property type="project" value="InterPro"/>
</dbReference>
<evidence type="ECO:0000259" key="1">
    <source>
        <dbReference type="PROSITE" id="PS50994"/>
    </source>
</evidence>